<dbReference type="RefSeq" id="WP_076528279.1">
    <property type="nucleotide sequence ID" value="NZ_BMEH01000001.1"/>
</dbReference>
<accession>A0A1N7KIA9</accession>
<keyword evidence="3" id="KW-1185">Reference proteome</keyword>
<name>A0A1N7KIA9_9RHOB</name>
<feature type="signal peptide" evidence="1">
    <location>
        <begin position="1"/>
        <end position="20"/>
    </location>
</feature>
<dbReference type="EMBL" id="FTOT01000001">
    <property type="protein sequence ID" value="SIS61352.1"/>
    <property type="molecule type" value="Genomic_DNA"/>
</dbReference>
<feature type="chain" id="PRO_5009943131" description="Secreted protein" evidence="1">
    <location>
        <begin position="21"/>
        <end position="137"/>
    </location>
</feature>
<dbReference type="OrthoDB" id="9816009at2"/>
<evidence type="ECO:0000256" key="1">
    <source>
        <dbReference type="SAM" id="SignalP"/>
    </source>
</evidence>
<dbReference type="STRING" id="1086013.SAMN05421774_101461"/>
<evidence type="ECO:0008006" key="4">
    <source>
        <dbReference type="Google" id="ProtNLM"/>
    </source>
</evidence>
<protein>
    <recommendedName>
        <fullName evidence="4">Secreted protein</fullName>
    </recommendedName>
</protein>
<organism evidence="2 3">
    <name type="scientific">Gemmobacter megaterium</name>
    <dbReference type="NCBI Taxonomy" id="1086013"/>
    <lineage>
        <taxon>Bacteria</taxon>
        <taxon>Pseudomonadati</taxon>
        <taxon>Pseudomonadota</taxon>
        <taxon>Alphaproteobacteria</taxon>
        <taxon>Rhodobacterales</taxon>
        <taxon>Paracoccaceae</taxon>
        <taxon>Gemmobacter</taxon>
    </lineage>
</organism>
<evidence type="ECO:0000313" key="3">
    <source>
        <dbReference type="Proteomes" id="UP000186141"/>
    </source>
</evidence>
<dbReference type="AlphaFoldDB" id="A0A1N7KIA9"/>
<evidence type="ECO:0000313" key="2">
    <source>
        <dbReference type="EMBL" id="SIS61352.1"/>
    </source>
</evidence>
<sequence length="137" mass="15124">MYRHLSLVAAGLLAATPAMAQQFTTAAEIRPILEATRASWLALRPWDGKELLYFTHLESWRCGMAEVRFSVNSSAATRVWDMPPCQTGTAQPNAIPADRLPFAELPPEALQTVTVVVVLADGTELRQDYTRANILMP</sequence>
<gene>
    <name evidence="2" type="ORF">SAMN05421774_101461</name>
</gene>
<proteinExistence type="predicted"/>
<keyword evidence="1" id="KW-0732">Signal</keyword>
<reference evidence="2 3" key="1">
    <citation type="submission" date="2017-01" db="EMBL/GenBank/DDBJ databases">
        <authorList>
            <person name="Mah S.A."/>
            <person name="Swanson W.J."/>
            <person name="Moy G.W."/>
            <person name="Vacquier V.D."/>
        </authorList>
    </citation>
    <scope>NUCLEOTIDE SEQUENCE [LARGE SCALE GENOMIC DNA]</scope>
    <source>
        <strain evidence="2 3">DSM 26375</strain>
    </source>
</reference>
<dbReference type="Proteomes" id="UP000186141">
    <property type="component" value="Unassembled WGS sequence"/>
</dbReference>